<proteinExistence type="predicted"/>
<dbReference type="Proteomes" id="UP000499080">
    <property type="component" value="Unassembled WGS sequence"/>
</dbReference>
<gene>
    <name evidence="1" type="ORF">AVEN_179450_1</name>
</gene>
<keyword evidence="2" id="KW-1185">Reference proteome</keyword>
<organism evidence="1 2">
    <name type="scientific">Araneus ventricosus</name>
    <name type="common">Orbweaver spider</name>
    <name type="synonym">Epeira ventricosa</name>
    <dbReference type="NCBI Taxonomy" id="182803"/>
    <lineage>
        <taxon>Eukaryota</taxon>
        <taxon>Metazoa</taxon>
        <taxon>Ecdysozoa</taxon>
        <taxon>Arthropoda</taxon>
        <taxon>Chelicerata</taxon>
        <taxon>Arachnida</taxon>
        <taxon>Araneae</taxon>
        <taxon>Araneomorphae</taxon>
        <taxon>Entelegynae</taxon>
        <taxon>Araneoidea</taxon>
        <taxon>Araneidae</taxon>
        <taxon>Araneus</taxon>
    </lineage>
</organism>
<evidence type="ECO:0000313" key="2">
    <source>
        <dbReference type="Proteomes" id="UP000499080"/>
    </source>
</evidence>
<evidence type="ECO:0000313" key="1">
    <source>
        <dbReference type="EMBL" id="GBL90531.1"/>
    </source>
</evidence>
<dbReference type="EMBL" id="BGPR01000072">
    <property type="protein sequence ID" value="GBL90531.1"/>
    <property type="molecule type" value="Genomic_DNA"/>
</dbReference>
<name>A0A4Y2BE41_ARAVE</name>
<protein>
    <recommendedName>
        <fullName evidence="3">HTH psq-type domain-containing protein</fullName>
    </recommendedName>
</protein>
<comment type="caution">
    <text evidence="1">The sequence shown here is derived from an EMBL/GenBank/DDBJ whole genome shotgun (WGS) entry which is preliminary data.</text>
</comment>
<accession>A0A4Y2BE41</accession>
<sequence length="97" mass="11251">MVRSYKPKSVRGKVDGSLMKRAVEEVMKGCSVRQTSKHLAIDRITLSRYVKKYQSGKAKDDNDFSPRFKTRMVFSEQKEDGLEEYILKCSQKMVILL</sequence>
<dbReference type="OrthoDB" id="4327074at2759"/>
<evidence type="ECO:0008006" key="3">
    <source>
        <dbReference type="Google" id="ProtNLM"/>
    </source>
</evidence>
<dbReference type="AlphaFoldDB" id="A0A4Y2BE41"/>
<reference evidence="1 2" key="1">
    <citation type="journal article" date="2019" name="Sci. Rep.">
        <title>Orb-weaving spider Araneus ventricosus genome elucidates the spidroin gene catalogue.</title>
        <authorList>
            <person name="Kono N."/>
            <person name="Nakamura H."/>
            <person name="Ohtoshi R."/>
            <person name="Moran D.A.P."/>
            <person name="Shinohara A."/>
            <person name="Yoshida Y."/>
            <person name="Fujiwara M."/>
            <person name="Mori M."/>
            <person name="Tomita M."/>
            <person name="Arakawa K."/>
        </authorList>
    </citation>
    <scope>NUCLEOTIDE SEQUENCE [LARGE SCALE GENOMIC DNA]</scope>
</reference>